<protein>
    <recommendedName>
        <fullName evidence="3">CCT domain-containing protein</fullName>
    </recommendedName>
</protein>
<dbReference type="AlphaFoldDB" id="A0A7S0ZAK0"/>
<keyword evidence="2" id="KW-0539">Nucleus</keyword>
<sequence>MDIGAGERLNGWDGGCCEELDGDLNLRWKCASSFGMSVFEDLSKLNDLESFSETMTTTLKCEDIIQSVDSIEKQKNFKLPIHSVSLNCDLLQELECVTPCISSNDQTQHTTNDSDFQTTREKALARYREKRLTRSFSNRKKYTLRASIAMVKPRVKGRFVSKQHMHLYEKYGDNYRNFI</sequence>
<dbReference type="GO" id="GO:0006355">
    <property type="term" value="P:regulation of DNA-templated transcription"/>
    <property type="evidence" value="ECO:0007669"/>
    <property type="project" value="TreeGrafter"/>
</dbReference>
<organism evidence="4">
    <name type="scientific">Timspurckia oligopyrenoides</name>
    <dbReference type="NCBI Taxonomy" id="708627"/>
    <lineage>
        <taxon>Eukaryota</taxon>
        <taxon>Rhodophyta</taxon>
        <taxon>Bangiophyceae</taxon>
        <taxon>Porphyridiales</taxon>
        <taxon>Porphyridiaceae</taxon>
        <taxon>Timspurckia</taxon>
    </lineage>
</organism>
<accession>A0A7S0ZAK0</accession>
<evidence type="ECO:0000313" key="4">
    <source>
        <dbReference type="EMBL" id="CAD8815917.1"/>
    </source>
</evidence>
<gene>
    <name evidence="4" type="ORF">TOLI1172_LOCUS305</name>
</gene>
<dbReference type="InterPro" id="IPR010402">
    <property type="entry name" value="CCT_domain"/>
</dbReference>
<evidence type="ECO:0000256" key="1">
    <source>
        <dbReference type="ARBA" id="ARBA00004123"/>
    </source>
</evidence>
<evidence type="ECO:0000259" key="3">
    <source>
        <dbReference type="PROSITE" id="PS51017"/>
    </source>
</evidence>
<reference evidence="4" key="1">
    <citation type="submission" date="2021-01" db="EMBL/GenBank/DDBJ databases">
        <authorList>
            <person name="Corre E."/>
            <person name="Pelletier E."/>
            <person name="Niang G."/>
            <person name="Scheremetjew M."/>
            <person name="Finn R."/>
            <person name="Kale V."/>
            <person name="Holt S."/>
            <person name="Cochrane G."/>
            <person name="Meng A."/>
            <person name="Brown T."/>
            <person name="Cohen L."/>
        </authorList>
    </citation>
    <scope>NUCLEOTIDE SEQUENCE</scope>
    <source>
        <strain evidence="4">CCMP3278</strain>
    </source>
</reference>
<dbReference type="GO" id="GO:0005634">
    <property type="term" value="C:nucleus"/>
    <property type="evidence" value="ECO:0007669"/>
    <property type="project" value="UniProtKB-SubCell"/>
</dbReference>
<dbReference type="InterPro" id="IPR052453">
    <property type="entry name" value="CONSTANS-like_ZF"/>
</dbReference>
<dbReference type="PANTHER" id="PTHR31874">
    <property type="entry name" value="CCT MOTIF FAMILY PROTEIN, EXPRESSED"/>
    <property type="match status" value="1"/>
</dbReference>
<name>A0A7S0ZAK0_9RHOD</name>
<proteinExistence type="predicted"/>
<dbReference type="PROSITE" id="PS51017">
    <property type="entry name" value="CCT"/>
    <property type="match status" value="1"/>
</dbReference>
<dbReference type="PANTHER" id="PTHR31874:SF1">
    <property type="entry name" value="ZINC FINGER PROTEIN CONSTANS-LIKE 6"/>
    <property type="match status" value="1"/>
</dbReference>
<evidence type="ECO:0000256" key="2">
    <source>
        <dbReference type="ARBA" id="ARBA00023242"/>
    </source>
</evidence>
<comment type="subcellular location">
    <subcellularLocation>
        <location evidence="1">Nucleus</location>
    </subcellularLocation>
</comment>
<dbReference type="EMBL" id="HBFP01000408">
    <property type="protein sequence ID" value="CAD8815917.1"/>
    <property type="molecule type" value="Transcribed_RNA"/>
</dbReference>
<dbReference type="Pfam" id="PF06203">
    <property type="entry name" value="CCT"/>
    <property type="match status" value="1"/>
</dbReference>
<feature type="domain" description="CCT" evidence="3">
    <location>
        <begin position="120"/>
        <end position="162"/>
    </location>
</feature>